<dbReference type="GO" id="GO:0046872">
    <property type="term" value="F:metal ion binding"/>
    <property type="evidence" value="ECO:0007669"/>
    <property type="project" value="UniProtKB-KW"/>
</dbReference>
<evidence type="ECO:0000256" key="8">
    <source>
        <dbReference type="RuleBase" id="RU004395"/>
    </source>
</evidence>
<comment type="similarity">
    <text evidence="7 8">Belongs to the IspF family.</text>
</comment>
<feature type="binding site" evidence="7">
    <location>
        <position position="143"/>
    </location>
    <ligand>
        <name>4-CDP-2-C-methyl-D-erythritol 2-phosphate</name>
        <dbReference type="ChEBI" id="CHEBI:57919"/>
    </ligand>
</feature>
<dbReference type="GO" id="GO:0008685">
    <property type="term" value="F:2-C-methyl-D-erythritol 2,4-cyclodiphosphate synthase activity"/>
    <property type="evidence" value="ECO:0007669"/>
    <property type="project" value="UniProtKB-UniRule"/>
</dbReference>
<dbReference type="AlphaFoldDB" id="A0A7K1J304"/>
<evidence type="ECO:0000313" key="10">
    <source>
        <dbReference type="EMBL" id="MUH59017.1"/>
    </source>
</evidence>
<comment type="caution">
    <text evidence="10">The sequence shown here is derived from an EMBL/GenBank/DDBJ whole genome shotgun (WGS) entry which is preliminary data.</text>
</comment>
<feature type="binding site" evidence="7">
    <location>
        <begin position="136"/>
        <end position="139"/>
    </location>
    <ligand>
        <name>4-CDP-2-C-methyl-D-erythritol 2-phosphate</name>
        <dbReference type="ChEBI" id="CHEBI:57919"/>
    </ligand>
</feature>
<dbReference type="HAMAP" id="MF_00107">
    <property type="entry name" value="IspF"/>
    <property type="match status" value="1"/>
</dbReference>
<dbReference type="Proteomes" id="UP000487882">
    <property type="component" value="Unassembled WGS sequence"/>
</dbReference>
<gene>
    <name evidence="7" type="primary">ispF</name>
    <name evidence="10" type="ORF">GSD1FS_0321</name>
</gene>
<feature type="binding site" evidence="7">
    <location>
        <position position="12"/>
    </location>
    <ligand>
        <name>a divalent metal cation</name>
        <dbReference type="ChEBI" id="CHEBI:60240"/>
    </ligand>
</feature>
<dbReference type="PROSITE" id="PS01350">
    <property type="entry name" value="ISPF"/>
    <property type="match status" value="1"/>
</dbReference>
<evidence type="ECO:0000313" key="11">
    <source>
        <dbReference type="Proteomes" id="UP000487882"/>
    </source>
</evidence>
<keyword evidence="6 7" id="KW-0456">Lyase</keyword>
<name>A0A7K1J304_9BIFI</name>
<dbReference type="SUPFAM" id="SSF69765">
    <property type="entry name" value="IpsF-like"/>
    <property type="match status" value="1"/>
</dbReference>
<organism evidence="10 11">
    <name type="scientific">Bifidobacterium canis</name>
    <dbReference type="NCBI Taxonomy" id="2610880"/>
    <lineage>
        <taxon>Bacteria</taxon>
        <taxon>Bacillati</taxon>
        <taxon>Actinomycetota</taxon>
        <taxon>Actinomycetes</taxon>
        <taxon>Bifidobacteriales</taxon>
        <taxon>Bifidobacteriaceae</taxon>
        <taxon>Bifidobacterium</taxon>
    </lineage>
</organism>
<feature type="site" description="Transition state stabilizer" evidence="7">
    <location>
        <position position="40"/>
    </location>
</feature>
<evidence type="ECO:0000256" key="5">
    <source>
        <dbReference type="ARBA" id="ARBA00023229"/>
    </source>
</evidence>
<comment type="subunit">
    <text evidence="7">Homotrimer.</text>
</comment>
<dbReference type="UniPathway" id="UPA00056">
    <property type="reaction ID" value="UER00095"/>
</dbReference>
<proteinExistence type="inferred from homology"/>
<keyword evidence="11" id="KW-1185">Reference proteome</keyword>
<evidence type="ECO:0000256" key="7">
    <source>
        <dbReference type="HAMAP-Rule" id="MF_00107"/>
    </source>
</evidence>
<accession>A0A7K1J304</accession>
<keyword evidence="4 7" id="KW-0479">Metal-binding</keyword>
<feature type="domain" description="2-C-methyl-D-erythritol 2,4-cyclodiphosphate synthase" evidence="9">
    <location>
        <begin position="5"/>
        <end position="158"/>
    </location>
</feature>
<feature type="site" description="Transition state stabilizer" evidence="7">
    <location>
        <position position="137"/>
    </location>
</feature>
<dbReference type="NCBIfam" id="TIGR00151">
    <property type="entry name" value="ispF"/>
    <property type="match status" value="1"/>
</dbReference>
<feature type="binding site" evidence="7">
    <location>
        <position position="146"/>
    </location>
    <ligand>
        <name>4-CDP-2-C-methyl-D-erythritol 2-phosphate</name>
        <dbReference type="ChEBI" id="CHEBI:57919"/>
    </ligand>
</feature>
<evidence type="ECO:0000259" key="9">
    <source>
        <dbReference type="Pfam" id="PF02542"/>
    </source>
</evidence>
<sequence length="162" mass="16936">MSPHIRNGLGFDAHRFADESDPKPLFLALLNWDGNGIEGDSDGDVVAHALIDAMLSACSLGDIGTMFGVGKNSRGAGMHGDQMLRETVNRVRGEGFQLLSASVSVIGNRPKIGSRRDEAMRALSMACGCPVSLTATTTDGMGFTGRGEGIAAIATVLVQSEQ</sequence>
<feature type="binding site" evidence="7">
    <location>
        <begin position="12"/>
        <end position="14"/>
    </location>
    <ligand>
        <name>4-CDP-2-C-methyl-D-erythritol 2-phosphate</name>
        <dbReference type="ChEBI" id="CHEBI:57919"/>
    </ligand>
</feature>
<dbReference type="GO" id="GO:0016114">
    <property type="term" value="P:terpenoid biosynthetic process"/>
    <property type="evidence" value="ECO:0007669"/>
    <property type="project" value="InterPro"/>
</dbReference>
<dbReference type="GO" id="GO:0019288">
    <property type="term" value="P:isopentenyl diphosphate biosynthetic process, methylerythritol 4-phosphate pathway"/>
    <property type="evidence" value="ECO:0007669"/>
    <property type="project" value="UniProtKB-UniRule"/>
</dbReference>
<dbReference type="InterPro" id="IPR020555">
    <property type="entry name" value="MECDP_synthase_CS"/>
</dbReference>
<keyword evidence="5 7" id="KW-0414">Isoprene biosynthesis</keyword>
<comment type="pathway">
    <text evidence="2 7">Isoprenoid biosynthesis; isopentenyl diphosphate biosynthesis via DXP pathway; isopentenyl diphosphate from 1-deoxy-D-xylulose 5-phosphate: step 4/6.</text>
</comment>
<dbReference type="InterPro" id="IPR036571">
    <property type="entry name" value="MECDP_synthase_sf"/>
</dbReference>
<comment type="function">
    <text evidence="7">Involved in the biosynthesis of isopentenyl diphosphate (IPP) and dimethylallyl diphosphate (DMAPP), two major building blocks of isoprenoid compounds. Catalyzes the conversion of 4-diphosphocytidyl-2-C-methyl-D-erythritol 2-phosphate (CDP-ME2P) to 2-C-methyl-D-erythritol 2,4-cyclodiphosphate (ME-CPP) with a corresponding release of cytidine 5-monophosphate (CMP).</text>
</comment>
<comment type="caution">
    <text evidence="7">Lacks conserved residue(s) required for the propagation of feature annotation.</text>
</comment>
<reference evidence="10 11" key="1">
    <citation type="submission" date="2019-09" db="EMBL/GenBank/DDBJ databases">
        <title>Bifidobacterium canis sp. nov., isolated from the digestive tract of German Shepherd dog puppy.</title>
        <authorList>
            <person name="Bunesova V."/>
        </authorList>
    </citation>
    <scope>NUCLEOTIDE SEQUENCE [LARGE SCALE GENOMIC DNA]</scope>
    <source>
        <strain evidence="10 11">GSD1FS</strain>
    </source>
</reference>
<evidence type="ECO:0000256" key="4">
    <source>
        <dbReference type="ARBA" id="ARBA00022723"/>
    </source>
</evidence>
<dbReference type="EMBL" id="WNLP01000001">
    <property type="protein sequence ID" value="MUH59017.1"/>
    <property type="molecule type" value="Genomic_DNA"/>
</dbReference>
<dbReference type="Pfam" id="PF02542">
    <property type="entry name" value="YgbB"/>
    <property type="match status" value="1"/>
</dbReference>
<dbReference type="PANTHER" id="PTHR43181:SF1">
    <property type="entry name" value="2-C-METHYL-D-ERYTHRITOL 2,4-CYCLODIPHOSPHATE SYNTHASE, CHLOROPLASTIC"/>
    <property type="match status" value="1"/>
</dbReference>
<feature type="binding site" evidence="7">
    <location>
        <position position="14"/>
    </location>
    <ligand>
        <name>a divalent metal cation</name>
        <dbReference type="ChEBI" id="CHEBI:60240"/>
    </ligand>
</feature>
<dbReference type="InterPro" id="IPR003526">
    <property type="entry name" value="MECDP_synthase"/>
</dbReference>
<comment type="catalytic activity">
    <reaction evidence="1 7 8">
        <text>4-CDP-2-C-methyl-D-erythritol 2-phosphate = 2-C-methyl-D-erythritol 2,4-cyclic diphosphate + CMP</text>
        <dbReference type="Rhea" id="RHEA:23864"/>
        <dbReference type="ChEBI" id="CHEBI:57919"/>
        <dbReference type="ChEBI" id="CHEBI:58483"/>
        <dbReference type="ChEBI" id="CHEBI:60377"/>
        <dbReference type="EC" id="4.6.1.12"/>
    </reaction>
</comment>
<evidence type="ECO:0000256" key="3">
    <source>
        <dbReference type="ARBA" id="ARBA00012579"/>
    </source>
</evidence>
<evidence type="ECO:0000256" key="2">
    <source>
        <dbReference type="ARBA" id="ARBA00004709"/>
    </source>
</evidence>
<comment type="cofactor">
    <cofactor evidence="7">
        <name>a divalent metal cation</name>
        <dbReference type="ChEBI" id="CHEBI:60240"/>
    </cofactor>
    <text evidence="7">Binds 1 divalent metal cation per subunit.</text>
</comment>
<protein>
    <recommendedName>
        <fullName evidence="3 7">2-C-methyl-D-erythritol 2,4-cyclodiphosphate synthase</fullName>
        <shortName evidence="7">MECDP-synthase</shortName>
        <shortName evidence="7">MECPP-synthase</shortName>
        <shortName evidence="7">MECPS</shortName>
        <ecNumber evidence="3 7">4.6.1.12</ecNumber>
    </recommendedName>
</protein>
<feature type="binding site" evidence="7">
    <location>
        <begin position="62"/>
        <end position="64"/>
    </location>
    <ligand>
        <name>4-CDP-2-C-methyl-D-erythritol 2-phosphate</name>
        <dbReference type="ChEBI" id="CHEBI:57919"/>
    </ligand>
</feature>
<dbReference type="PANTHER" id="PTHR43181">
    <property type="entry name" value="2-C-METHYL-D-ERYTHRITOL 2,4-CYCLODIPHOSPHATE SYNTHASE, CHLOROPLASTIC"/>
    <property type="match status" value="1"/>
</dbReference>
<dbReference type="EC" id="4.6.1.12" evidence="3 7"/>
<feature type="binding site" evidence="7">
    <location>
        <position position="48"/>
    </location>
    <ligand>
        <name>a divalent metal cation</name>
        <dbReference type="ChEBI" id="CHEBI:60240"/>
    </ligand>
</feature>
<evidence type="ECO:0000256" key="1">
    <source>
        <dbReference type="ARBA" id="ARBA00000200"/>
    </source>
</evidence>
<dbReference type="CDD" id="cd00554">
    <property type="entry name" value="MECDP_synthase"/>
    <property type="match status" value="1"/>
</dbReference>
<dbReference type="Gene3D" id="3.30.1330.50">
    <property type="entry name" value="2-C-methyl-D-erythritol 2,4-cyclodiphosphate synthase"/>
    <property type="match status" value="1"/>
</dbReference>
<evidence type="ECO:0000256" key="6">
    <source>
        <dbReference type="ARBA" id="ARBA00023239"/>
    </source>
</evidence>